<evidence type="ECO:0000313" key="1">
    <source>
        <dbReference type="EMBL" id="KAG6973960.1"/>
    </source>
</evidence>
<comment type="caution">
    <text evidence="1">The sequence shown here is derived from an EMBL/GenBank/DDBJ whole genome shotgun (WGS) entry which is preliminary data.</text>
</comment>
<name>A0A8J5JBF1_9STRA</name>
<protein>
    <submittedName>
        <fullName evidence="1">Uncharacterized protein</fullName>
    </submittedName>
</protein>
<keyword evidence="2" id="KW-1185">Reference proteome</keyword>
<evidence type="ECO:0000313" key="2">
    <source>
        <dbReference type="Proteomes" id="UP000709295"/>
    </source>
</evidence>
<organism evidence="1 2">
    <name type="scientific">Phytophthora aleatoria</name>
    <dbReference type="NCBI Taxonomy" id="2496075"/>
    <lineage>
        <taxon>Eukaryota</taxon>
        <taxon>Sar</taxon>
        <taxon>Stramenopiles</taxon>
        <taxon>Oomycota</taxon>
        <taxon>Peronosporomycetes</taxon>
        <taxon>Peronosporales</taxon>
        <taxon>Peronosporaceae</taxon>
        <taxon>Phytophthora</taxon>
    </lineage>
</organism>
<sequence length="112" mass="12195">MLFNVALPLFDVSLSSFYSSSISIGPLSVCGACDPNISSTVAFRSCLDIAAIQLDTDRNLDSNQELKRPSAWSNVVNNLDGLPTSCHLFTYNFHMPKTLILRAYLSIGAALH</sequence>
<reference evidence="1" key="1">
    <citation type="submission" date="2021-01" db="EMBL/GenBank/DDBJ databases">
        <title>Phytophthora aleatoria, a newly-described species from Pinus radiata is distinct from Phytophthora cactorum isolates based on comparative genomics.</title>
        <authorList>
            <person name="Mcdougal R."/>
            <person name="Panda P."/>
            <person name="Williams N."/>
            <person name="Studholme D.J."/>
        </authorList>
    </citation>
    <scope>NUCLEOTIDE SEQUENCE</scope>
    <source>
        <strain evidence="1">NZFS 4037</strain>
    </source>
</reference>
<dbReference type="EMBL" id="JAENGY010000099">
    <property type="protein sequence ID" value="KAG6973960.1"/>
    <property type="molecule type" value="Genomic_DNA"/>
</dbReference>
<gene>
    <name evidence="1" type="ORF">JG688_00003287</name>
</gene>
<dbReference type="AlphaFoldDB" id="A0A8J5JBF1"/>
<proteinExistence type="predicted"/>
<dbReference type="Proteomes" id="UP000709295">
    <property type="component" value="Unassembled WGS sequence"/>
</dbReference>
<accession>A0A8J5JBF1</accession>